<feature type="domain" description="HTH araC/xylS-type" evidence="4">
    <location>
        <begin position="224"/>
        <end position="322"/>
    </location>
</feature>
<gene>
    <name evidence="5" type="ORF">VCO01S_11390</name>
</gene>
<dbReference type="Proteomes" id="UP000318242">
    <property type="component" value="Unassembled WGS sequence"/>
</dbReference>
<dbReference type="InterPro" id="IPR018060">
    <property type="entry name" value="HTH_AraC"/>
</dbReference>
<dbReference type="InterPro" id="IPR020449">
    <property type="entry name" value="Tscrpt_reg_AraC-type_HTH"/>
</dbReference>
<keyword evidence="6" id="KW-1185">Reference proteome</keyword>
<dbReference type="SUPFAM" id="SSF46689">
    <property type="entry name" value="Homeodomain-like"/>
    <property type="match status" value="1"/>
</dbReference>
<reference evidence="5 6" key="1">
    <citation type="submission" date="2019-06" db="EMBL/GenBank/DDBJ databases">
        <title>Whole genome shotgun sequence of Vibrio comitans NBRC 102076.</title>
        <authorList>
            <person name="Hosoyama A."/>
            <person name="Uohara A."/>
            <person name="Ohji S."/>
            <person name="Ichikawa N."/>
        </authorList>
    </citation>
    <scope>NUCLEOTIDE SEQUENCE [LARGE SCALE GENOMIC DNA]</scope>
    <source>
        <strain evidence="5 6">NBRC 102076</strain>
    </source>
</reference>
<dbReference type="PROSITE" id="PS01124">
    <property type="entry name" value="HTH_ARAC_FAMILY_2"/>
    <property type="match status" value="1"/>
</dbReference>
<keyword evidence="3" id="KW-0804">Transcription</keyword>
<evidence type="ECO:0000259" key="4">
    <source>
        <dbReference type="PROSITE" id="PS01124"/>
    </source>
</evidence>
<sequence>MNKTIPLIHKSAAIAQIEALKLYIKDIWPIVSDAQLPIYLNSTSAQFIPFHSLCRLLQSALKHLTAKEFIEFIHCGAKSYSQHIEGVCLSDKSKGDLGKGALGELVHYLPIQEVAFTSSSNGTVSECSLTMTLEEVEPYTFISELYVISVAHHCLTQQCPALVEPIKYHLVTHEKFGLDALKASTKAPQFLGQECTALFYRSSSLSGFSNHNQHWRRQTQTFTEQVADALESYIGRQDVSLDTFSSIVGIPPRTIQRHLDNEGTTFRKIKESLNMAFAKRVMIERNVSISDIAEHLGYSDTSQFIRAFKKSEKMTPLQWRKTNQAN</sequence>
<organism evidence="5 6">
    <name type="scientific">Vibrio comitans NBRC 102076</name>
    <dbReference type="NCBI Taxonomy" id="1219078"/>
    <lineage>
        <taxon>Bacteria</taxon>
        <taxon>Pseudomonadati</taxon>
        <taxon>Pseudomonadota</taxon>
        <taxon>Gammaproteobacteria</taxon>
        <taxon>Vibrionales</taxon>
        <taxon>Vibrionaceae</taxon>
        <taxon>Vibrio</taxon>
    </lineage>
</organism>
<dbReference type="Pfam" id="PF12833">
    <property type="entry name" value="HTH_18"/>
    <property type="match status" value="1"/>
</dbReference>
<name>A0A4Y3IKP0_9VIBR</name>
<dbReference type="InterPro" id="IPR009057">
    <property type="entry name" value="Homeodomain-like_sf"/>
</dbReference>
<dbReference type="RefSeq" id="WP_141270203.1">
    <property type="nucleotide sequence ID" value="NZ_BJLH01000004.1"/>
</dbReference>
<dbReference type="SMART" id="SM00342">
    <property type="entry name" value="HTH_ARAC"/>
    <property type="match status" value="1"/>
</dbReference>
<evidence type="ECO:0000313" key="5">
    <source>
        <dbReference type="EMBL" id="GEA59946.1"/>
    </source>
</evidence>
<dbReference type="AlphaFoldDB" id="A0A4Y3IKP0"/>
<comment type="caution">
    <text evidence="5">The sequence shown here is derived from an EMBL/GenBank/DDBJ whole genome shotgun (WGS) entry which is preliminary data.</text>
</comment>
<dbReference type="Gene3D" id="1.10.10.60">
    <property type="entry name" value="Homeodomain-like"/>
    <property type="match status" value="1"/>
</dbReference>
<evidence type="ECO:0000256" key="3">
    <source>
        <dbReference type="ARBA" id="ARBA00023163"/>
    </source>
</evidence>
<dbReference type="OrthoDB" id="5850238at2"/>
<dbReference type="PANTHER" id="PTHR47894">
    <property type="entry name" value="HTH-TYPE TRANSCRIPTIONAL REGULATOR GADX"/>
    <property type="match status" value="1"/>
</dbReference>
<keyword evidence="1" id="KW-0805">Transcription regulation</keyword>
<protein>
    <recommendedName>
        <fullName evidence="4">HTH araC/xylS-type domain-containing protein</fullName>
    </recommendedName>
</protein>
<evidence type="ECO:0000313" key="6">
    <source>
        <dbReference type="Proteomes" id="UP000318242"/>
    </source>
</evidence>
<dbReference type="PRINTS" id="PR00032">
    <property type="entry name" value="HTHARAC"/>
</dbReference>
<dbReference type="PANTHER" id="PTHR47894:SF1">
    <property type="entry name" value="HTH-TYPE TRANSCRIPTIONAL REGULATOR VQSM"/>
    <property type="match status" value="1"/>
</dbReference>
<dbReference type="GO" id="GO:0003700">
    <property type="term" value="F:DNA-binding transcription factor activity"/>
    <property type="evidence" value="ECO:0007669"/>
    <property type="project" value="InterPro"/>
</dbReference>
<dbReference type="EMBL" id="BJLH01000004">
    <property type="protein sequence ID" value="GEA59946.1"/>
    <property type="molecule type" value="Genomic_DNA"/>
</dbReference>
<evidence type="ECO:0000256" key="1">
    <source>
        <dbReference type="ARBA" id="ARBA00023015"/>
    </source>
</evidence>
<dbReference type="GO" id="GO:0005829">
    <property type="term" value="C:cytosol"/>
    <property type="evidence" value="ECO:0007669"/>
    <property type="project" value="TreeGrafter"/>
</dbReference>
<proteinExistence type="predicted"/>
<evidence type="ECO:0000256" key="2">
    <source>
        <dbReference type="ARBA" id="ARBA00023125"/>
    </source>
</evidence>
<accession>A0A4Y3IKP0</accession>
<dbReference type="GO" id="GO:0000976">
    <property type="term" value="F:transcription cis-regulatory region binding"/>
    <property type="evidence" value="ECO:0007669"/>
    <property type="project" value="TreeGrafter"/>
</dbReference>
<keyword evidence="2" id="KW-0238">DNA-binding</keyword>